<evidence type="ECO:0000256" key="3">
    <source>
        <dbReference type="ARBA" id="ARBA00023315"/>
    </source>
</evidence>
<proteinExistence type="predicted"/>
<comment type="catalytic activity">
    <reaction evidence="4">
        <text>holo-[ACP] + malonyl-CoA = malonyl-[ACP] + CoA</text>
        <dbReference type="Rhea" id="RHEA:41792"/>
        <dbReference type="Rhea" id="RHEA-COMP:9623"/>
        <dbReference type="Rhea" id="RHEA-COMP:9685"/>
        <dbReference type="ChEBI" id="CHEBI:57287"/>
        <dbReference type="ChEBI" id="CHEBI:57384"/>
        <dbReference type="ChEBI" id="CHEBI:64479"/>
        <dbReference type="ChEBI" id="CHEBI:78449"/>
        <dbReference type="EC" id="2.3.1.39"/>
    </reaction>
</comment>
<evidence type="ECO:0000259" key="5">
    <source>
        <dbReference type="SMART" id="SM00827"/>
    </source>
</evidence>
<accession>A0ABT4VIK8</accession>
<dbReference type="PANTHER" id="PTHR42681:SF1">
    <property type="entry name" value="MALONYL-COA-ACYL CARRIER PROTEIN TRANSACYLASE, MITOCHONDRIAL"/>
    <property type="match status" value="1"/>
</dbReference>
<dbReference type="EC" id="2.3.1.39" evidence="1"/>
<evidence type="ECO:0000256" key="4">
    <source>
        <dbReference type="ARBA" id="ARBA00048462"/>
    </source>
</evidence>
<evidence type="ECO:0000313" key="7">
    <source>
        <dbReference type="Proteomes" id="UP001148313"/>
    </source>
</evidence>
<evidence type="ECO:0000256" key="1">
    <source>
        <dbReference type="ARBA" id="ARBA00013258"/>
    </source>
</evidence>
<dbReference type="SUPFAM" id="SSF52151">
    <property type="entry name" value="FabD/lysophospholipase-like"/>
    <property type="match status" value="1"/>
</dbReference>
<dbReference type="InterPro" id="IPR016035">
    <property type="entry name" value="Acyl_Trfase/lysoPLipase"/>
</dbReference>
<keyword evidence="2" id="KW-0808">Transferase</keyword>
<reference evidence="6" key="1">
    <citation type="submission" date="2022-11" db="EMBL/GenBank/DDBJ databases">
        <title>Hoeflea poritis sp. nov., isolated from scleractinian coral Porites lutea.</title>
        <authorList>
            <person name="Zhang G."/>
            <person name="Wei Q."/>
            <person name="Cai L."/>
        </authorList>
    </citation>
    <scope>NUCLEOTIDE SEQUENCE</scope>
    <source>
        <strain evidence="6">E7-10</strain>
    </source>
</reference>
<gene>
    <name evidence="6" type="ORF">OOZ53_04245</name>
</gene>
<dbReference type="InterPro" id="IPR050858">
    <property type="entry name" value="Mal-CoA-ACP_Trans/PKS_FabD"/>
</dbReference>
<protein>
    <recommendedName>
        <fullName evidence="1">[acyl-carrier-protein] S-malonyltransferase</fullName>
        <ecNumber evidence="1">2.3.1.39</ecNumber>
    </recommendedName>
</protein>
<dbReference type="InterPro" id="IPR001227">
    <property type="entry name" value="Ac_transferase_dom_sf"/>
</dbReference>
<dbReference type="Gene3D" id="3.40.366.10">
    <property type="entry name" value="Malonyl-Coenzyme A Acyl Carrier Protein, domain 2"/>
    <property type="match status" value="1"/>
</dbReference>
<sequence>MKKTAVVICPGRGTYNKPELGYLGRHHGDRADFIAMLDRYRAEQGQTTISALDGAERYSVASYSRGDNASPLIYGCAYADFMAIDRDDIEIVAVTGNSMGWYIALACAGALSAENGMHVVNTMGTLMQESLIGGQTVYPFVDEEWNVIPGKRAEILAHVDDIGNRAECSLFVSIELGGMLVLAGNEAGLAALEAALPRVNDRFPMRLPNHAAFHTPLQQPIADKGRALLPAEIFGQPQIPLVDGQGSAWYPHATDVSALWRYTLDHQVVQPYDFTRAVQSSVQEFAPDCVIVLGPGNTLGGAVAQALIACGWDGLRSKSDFADRQKQDPFLISMGLDEQRVQASG</sequence>
<dbReference type="SMART" id="SM00827">
    <property type="entry name" value="PKS_AT"/>
    <property type="match status" value="1"/>
</dbReference>
<feature type="domain" description="Malonyl-CoA:ACP transacylase (MAT)" evidence="5">
    <location>
        <begin position="31"/>
        <end position="319"/>
    </location>
</feature>
<dbReference type="EMBL" id="JAPJZH010000002">
    <property type="protein sequence ID" value="MDA4844544.1"/>
    <property type="molecule type" value="Genomic_DNA"/>
</dbReference>
<dbReference type="RefSeq" id="WP_271088074.1">
    <property type="nucleotide sequence ID" value="NZ_JAPJZH010000002.1"/>
</dbReference>
<dbReference type="InterPro" id="IPR014043">
    <property type="entry name" value="Acyl_transferase_dom"/>
</dbReference>
<comment type="caution">
    <text evidence="6">The sequence shown here is derived from an EMBL/GenBank/DDBJ whole genome shotgun (WGS) entry which is preliminary data.</text>
</comment>
<keyword evidence="3" id="KW-0012">Acyltransferase</keyword>
<organism evidence="6 7">
    <name type="scientific">Hoeflea poritis</name>
    <dbReference type="NCBI Taxonomy" id="2993659"/>
    <lineage>
        <taxon>Bacteria</taxon>
        <taxon>Pseudomonadati</taxon>
        <taxon>Pseudomonadota</taxon>
        <taxon>Alphaproteobacteria</taxon>
        <taxon>Hyphomicrobiales</taxon>
        <taxon>Rhizobiaceae</taxon>
        <taxon>Hoeflea</taxon>
    </lineage>
</organism>
<name>A0ABT4VIK8_9HYPH</name>
<keyword evidence="7" id="KW-1185">Reference proteome</keyword>
<evidence type="ECO:0000313" key="6">
    <source>
        <dbReference type="EMBL" id="MDA4844544.1"/>
    </source>
</evidence>
<evidence type="ECO:0000256" key="2">
    <source>
        <dbReference type="ARBA" id="ARBA00022679"/>
    </source>
</evidence>
<dbReference type="Proteomes" id="UP001148313">
    <property type="component" value="Unassembled WGS sequence"/>
</dbReference>
<dbReference type="PANTHER" id="PTHR42681">
    <property type="entry name" value="MALONYL-COA-ACYL CARRIER PROTEIN TRANSACYLASE, MITOCHONDRIAL"/>
    <property type="match status" value="1"/>
</dbReference>